<keyword evidence="3" id="KW-1140">T=1 icosahedral capsid protein</keyword>
<name>A0A4P8PPS4_9VIRU</name>
<comment type="subcellular location">
    <subcellularLocation>
        <location evidence="1">Virion</location>
    </subcellularLocation>
</comment>
<keyword evidence="5" id="KW-0946">Virion</keyword>
<evidence type="ECO:0000256" key="3">
    <source>
        <dbReference type="ARBA" id="ARBA00022431"/>
    </source>
</evidence>
<protein>
    <submittedName>
        <fullName evidence="6">Major capsid protein</fullName>
    </submittedName>
</protein>
<sequence length="585" mass="64761">MHSDFVSGFDAFVQLFVLFVCVSCPPQVPGRRPPSPFIAKPLTMERPMKSVMRHTFSQVPRAEIPRSSFDRSHGYKTTFDAGYLVPFFVDEALPGDTFNLRCTTFARFSTPLHPIMDNLYADVFFFACPYRLVWNHFVNMFGEQNNPADSTSFLVPQFTAHKPVTGSLSDYMGLPVDGTSPVLGGNITYNSLHHRAYNLIWNQWFRDQNLQNSQTVDLGDGPDNIANYILLRRGKRHDYFTSSLPWPQKGTAVSIPLGTSALVRTSVANNVTGVQTSVKFARADTGGFFAANNTPSLTTSGLLDSTGTAGTAPTGQGSYPMNLYADLSTATSATINSLRQAFQIQKIYERDARGGTRYTELIQSHFGVVSPDARLNRPEYLGGGSVPVNVNPIAQTGPSGTTGSTTPQGNLTGMGTFSHQGYGFTKSFTEHTLLLGMINVRADLTYQQGMNKMWQRQTRFDFYWPALAHIGEQAVLNQEIYCAGNGGQDSAVFGYQERYAEYRYKPSIITGQFRSTFATTLDSWHLSQNFSGLPVLNNSFIVDNPPISRVVAVPSQPQFLLDVYFNLFCARPMPVYGVPGNIDRF</sequence>
<evidence type="ECO:0000256" key="2">
    <source>
        <dbReference type="ARBA" id="ARBA00009963"/>
    </source>
</evidence>
<dbReference type="InterPro" id="IPR016184">
    <property type="entry name" value="Capsid/spike_ssDNA_virus"/>
</dbReference>
<evidence type="ECO:0000256" key="1">
    <source>
        <dbReference type="ARBA" id="ARBA00004328"/>
    </source>
</evidence>
<keyword evidence="4" id="KW-0167">Capsid protein</keyword>
<dbReference type="Gene3D" id="2.60.169.10">
    <property type="entry name" value="Microviridae F protein"/>
    <property type="match status" value="2"/>
</dbReference>
<evidence type="ECO:0000313" key="6">
    <source>
        <dbReference type="EMBL" id="QCQ84840.1"/>
    </source>
</evidence>
<comment type="similarity">
    <text evidence="2">Belongs to the microviridae F protein family.</text>
</comment>
<dbReference type="EMBL" id="MK249176">
    <property type="protein sequence ID" value="QCQ84840.1"/>
    <property type="molecule type" value="Genomic_DNA"/>
</dbReference>
<dbReference type="SUPFAM" id="SSF88645">
    <property type="entry name" value="ssDNA viruses"/>
    <property type="match status" value="1"/>
</dbReference>
<reference evidence="6" key="1">
    <citation type="submission" date="2018-12" db="EMBL/GenBank/DDBJ databases">
        <title>Singled stranded DNA viruses identified in blackflies (Austrosimulium ungulatum) sampled in New Zealand.</title>
        <authorList>
            <person name="Kraberger S."/>
            <person name="Fontenele R.S."/>
            <person name="Schmidlin K."/>
            <person name="Walters M."/>
            <person name="Varsani A."/>
        </authorList>
    </citation>
    <scope>NUCLEOTIDE SEQUENCE [LARGE SCALE GENOMIC DNA]</scope>
    <source>
        <strain evidence="6">099</strain>
    </source>
</reference>
<organism evidence="6">
    <name type="scientific">Blackfly microvirus SF02</name>
    <dbReference type="NCBI Taxonomy" id="2576452"/>
    <lineage>
        <taxon>Viruses</taxon>
        <taxon>Monodnaviria</taxon>
        <taxon>Sangervirae</taxon>
        <taxon>Phixviricota</taxon>
        <taxon>Malgrandaviricetes</taxon>
        <taxon>Petitvirales</taxon>
        <taxon>Microviridae</taxon>
        <taxon>Microvirus</taxon>
    </lineage>
</organism>
<accession>A0A4P8PPS4</accession>
<proteinExistence type="inferred from homology"/>
<dbReference type="Proteomes" id="UP000323100">
    <property type="component" value="Segment"/>
</dbReference>
<dbReference type="InterPro" id="IPR037002">
    <property type="entry name" value="Microviridae_protein_F_sf"/>
</dbReference>
<dbReference type="InterPro" id="IPR003514">
    <property type="entry name" value="Microviridae_protein_F"/>
</dbReference>
<dbReference type="GO" id="GO:0005198">
    <property type="term" value="F:structural molecule activity"/>
    <property type="evidence" value="ECO:0007669"/>
    <property type="project" value="InterPro"/>
</dbReference>
<evidence type="ECO:0000256" key="5">
    <source>
        <dbReference type="ARBA" id="ARBA00022844"/>
    </source>
</evidence>
<dbReference type="Pfam" id="PF02305">
    <property type="entry name" value="Phage_F"/>
    <property type="match status" value="1"/>
</dbReference>
<evidence type="ECO:0000256" key="4">
    <source>
        <dbReference type="ARBA" id="ARBA00022561"/>
    </source>
</evidence>
<dbReference type="GO" id="GO:0039615">
    <property type="term" value="C:T=1 icosahedral viral capsid"/>
    <property type="evidence" value="ECO:0007669"/>
    <property type="project" value="UniProtKB-KW"/>
</dbReference>